<dbReference type="GO" id="GO:0005929">
    <property type="term" value="C:cilium"/>
    <property type="evidence" value="ECO:0007669"/>
    <property type="project" value="TreeGrafter"/>
</dbReference>
<dbReference type="InterPro" id="IPR058952">
    <property type="entry name" value="Ig_CFAP47"/>
</dbReference>
<organism evidence="3 4">
    <name type="scientific">Stichopus japonicus</name>
    <name type="common">Sea cucumber</name>
    <dbReference type="NCBI Taxonomy" id="307972"/>
    <lineage>
        <taxon>Eukaryota</taxon>
        <taxon>Metazoa</taxon>
        <taxon>Echinodermata</taxon>
        <taxon>Eleutherozoa</taxon>
        <taxon>Echinozoa</taxon>
        <taxon>Holothuroidea</taxon>
        <taxon>Aspidochirotacea</taxon>
        <taxon>Aspidochirotida</taxon>
        <taxon>Stichopodidae</taxon>
        <taxon>Apostichopus</taxon>
    </lineage>
</organism>
<dbReference type="Pfam" id="PF26579">
    <property type="entry name" value="Ig_CFAP47"/>
    <property type="match status" value="1"/>
</dbReference>
<proteinExistence type="predicted"/>
<dbReference type="Gene3D" id="2.60.40.10">
    <property type="entry name" value="Immunoglobulins"/>
    <property type="match status" value="1"/>
</dbReference>
<accession>A0A2G8LFU8</accession>
<dbReference type="AlphaFoldDB" id="A0A2G8LFU8"/>
<evidence type="ECO:0000313" key="3">
    <source>
        <dbReference type="EMBL" id="PIK59127.1"/>
    </source>
</evidence>
<feature type="domain" description="CFAP47-like immunoglobulin-like" evidence="2">
    <location>
        <begin position="716"/>
        <end position="797"/>
    </location>
</feature>
<evidence type="ECO:0000256" key="1">
    <source>
        <dbReference type="SAM" id="MobiDB-lite"/>
    </source>
</evidence>
<feature type="region of interest" description="Disordered" evidence="1">
    <location>
        <begin position="245"/>
        <end position="268"/>
    </location>
</feature>
<evidence type="ECO:0000313" key="4">
    <source>
        <dbReference type="Proteomes" id="UP000230750"/>
    </source>
</evidence>
<feature type="compositionally biased region" description="Low complexity" evidence="1">
    <location>
        <begin position="256"/>
        <end position="268"/>
    </location>
</feature>
<dbReference type="InterPro" id="IPR013783">
    <property type="entry name" value="Ig-like_fold"/>
</dbReference>
<dbReference type="EMBL" id="MRZV01000092">
    <property type="protein sequence ID" value="PIK59127.1"/>
    <property type="molecule type" value="Genomic_DNA"/>
</dbReference>
<dbReference type="STRING" id="307972.A0A2G8LFU8"/>
<dbReference type="GO" id="GO:0060271">
    <property type="term" value="P:cilium assembly"/>
    <property type="evidence" value="ECO:0007669"/>
    <property type="project" value="TreeGrafter"/>
</dbReference>
<dbReference type="Proteomes" id="UP000230750">
    <property type="component" value="Unassembled WGS sequence"/>
</dbReference>
<gene>
    <name evidence="3" type="ORF">BSL78_03932</name>
</gene>
<name>A0A2G8LFU8_STIJA</name>
<sequence>MSTSKTDVTSKQLDKETGIVMDNGSATLPIKFTPKGGGNYPCQVILKSPHDVRVYQIECIVKSDNSATQIEFVSPVHQSVSQDIPIVNHSDEDWYLDCTIDGLGFYGPNQIVARKGQTTKYPLMFRPSFESLITGKLSLINQEDGMEHHFSLRGEAKKPLALDNIVIKCSAGDTFEEVVRVPNVTSQKLTYRAQSDLQIVSGPKSVTVLPGKEEEYKILVAPWKRGTFKGLLSFVAGGINQFRDEDTDTTIKPRPTSGKSTTSSATSSSNVTNEAIGYRVWYTIEVQSSPAPPEKVIHIECCAQSAAMMEVEVSNPLPRTLTFDVTIEGIGLSGESQIALEPGRKKFYQLVFAPSSVGVSQGSLIFQNPAVGEIWYHLELTSETPAPSACPHMTCELGKWSRQFIKLTNPTHETLTLVPSNSNTNNFTLEIEHDQAVVLAPHSTTEIPVQFMPSALGQADHSAVISFTCEQLGEWKFLLSGTGVTPTPVDPVSVSAILGSNTSLIIPFRNPTDEQVLVDVILTDNTNLTLAATDYLESNRIRPDSAFCLLLKHTSNIPIVPKATLDIPVVFAPGDMNLHEALCVVSVRREDGIKWVAMSSTNPDHPQAVTGYSMVVSNSWYPRISSQSKQGSRGQLPGSKSHRRTSAGHFDRCCGSQQLHKHLYTSNNPKDQRGKTQTVWLLVKVRKHSHNAQLEGSLALPMLTFIGRSRTFNRKGNAVASEFNYEFLFNSEEARSNLEHSVSINLVRKERDQLTGTVNLLFNIVFSPFKVMKHDVQLCVTSATGGVWRFPLRFNSTEPPIDDVITVESSGLNREASVGFRLTSQANAMAEWEKTVALKAMKPSIWKVVGLKPWAAKVTWGSNPGEIRSFLIQNTSKKCSTLENWISSRRDVHPTPFNAYFVAGSDLEFTVSPQNGELHPVGTKGTLITIGFTPKLYGKTYQAKLVVQTTEMQWTYNIIGIIPEYNSPTGKSNHPIAGPHPSPIKRNKGRNFILENLKLTTTAVSSPIKGSTILTKN</sequence>
<protein>
    <recommendedName>
        <fullName evidence="2">CFAP47-like immunoglobulin-like domain-containing protein</fullName>
    </recommendedName>
</protein>
<keyword evidence="4" id="KW-1185">Reference proteome</keyword>
<dbReference type="OrthoDB" id="10060824at2759"/>
<dbReference type="PANTHER" id="PTHR45912">
    <property type="entry name" value="CILIA- AND FLAGELLA-ASSOCIATED PROTEIN 47"/>
    <property type="match status" value="1"/>
</dbReference>
<evidence type="ECO:0000259" key="2">
    <source>
        <dbReference type="Pfam" id="PF26579"/>
    </source>
</evidence>
<feature type="region of interest" description="Disordered" evidence="1">
    <location>
        <begin position="625"/>
        <end position="650"/>
    </location>
</feature>
<dbReference type="PANTHER" id="PTHR45912:SF3">
    <property type="entry name" value="CILIA- AND FLAGELLA-ASSOCIATED PROTEIN 47"/>
    <property type="match status" value="1"/>
</dbReference>
<reference evidence="3 4" key="1">
    <citation type="journal article" date="2017" name="PLoS Biol.">
        <title>The sea cucumber genome provides insights into morphological evolution and visceral regeneration.</title>
        <authorList>
            <person name="Zhang X."/>
            <person name="Sun L."/>
            <person name="Yuan J."/>
            <person name="Sun Y."/>
            <person name="Gao Y."/>
            <person name="Zhang L."/>
            <person name="Li S."/>
            <person name="Dai H."/>
            <person name="Hamel J.F."/>
            <person name="Liu C."/>
            <person name="Yu Y."/>
            <person name="Liu S."/>
            <person name="Lin W."/>
            <person name="Guo K."/>
            <person name="Jin S."/>
            <person name="Xu P."/>
            <person name="Storey K.B."/>
            <person name="Huan P."/>
            <person name="Zhang T."/>
            <person name="Zhou Y."/>
            <person name="Zhang J."/>
            <person name="Lin C."/>
            <person name="Li X."/>
            <person name="Xing L."/>
            <person name="Huo D."/>
            <person name="Sun M."/>
            <person name="Wang L."/>
            <person name="Mercier A."/>
            <person name="Li F."/>
            <person name="Yang H."/>
            <person name="Xiang J."/>
        </authorList>
    </citation>
    <scope>NUCLEOTIDE SEQUENCE [LARGE SCALE GENOMIC DNA]</scope>
    <source>
        <strain evidence="3">Shaxun</strain>
        <tissue evidence="3">Muscle</tissue>
    </source>
</reference>
<comment type="caution">
    <text evidence="3">The sequence shown here is derived from an EMBL/GenBank/DDBJ whole genome shotgun (WGS) entry which is preliminary data.</text>
</comment>